<sequence>MAPETMTATEAQPATKTDDVIKAFMRDDDFRRLNHHVDAAVDGEDVRAVFSIDMTATNTSLRVLITETGDVIETDPHGDHCSHCEANEAYVARRGTPNGTRAKERRQANCRHANAASKTKALGDAHVNDSDNACPNCGHYAIEVQVTPITRRTPHGDRVHVSDVEQRRCGHCAHNR</sequence>
<protein>
    <submittedName>
        <fullName evidence="1">Uncharacterized protein</fullName>
    </submittedName>
</protein>
<dbReference type="AlphaFoldDB" id="A0A1H6Y229"/>
<evidence type="ECO:0000313" key="1">
    <source>
        <dbReference type="EMBL" id="SEJ33087.1"/>
    </source>
</evidence>
<evidence type="ECO:0000313" key="2">
    <source>
        <dbReference type="Proteomes" id="UP000198888"/>
    </source>
</evidence>
<proteinExistence type="predicted"/>
<dbReference type="KEGG" id="hae:halTADL_1593"/>
<keyword evidence="2" id="KW-1185">Reference proteome</keyword>
<dbReference type="EMBL" id="FNYR01000049">
    <property type="protein sequence ID" value="SEJ33087.1"/>
    <property type="molecule type" value="Genomic_DNA"/>
</dbReference>
<gene>
    <name evidence="1" type="ORF">SAMN05444271_1492</name>
</gene>
<reference evidence="1 2" key="1">
    <citation type="submission" date="2016-10" db="EMBL/GenBank/DDBJ databases">
        <authorList>
            <person name="de Groot N.N."/>
        </authorList>
    </citation>
    <scope>NUCLEOTIDE SEQUENCE [LARGE SCALE GENOMIC DNA]</scope>
    <source>
        <strain evidence="1 2">DSM 22187</strain>
    </source>
</reference>
<dbReference type="GeneID" id="35002384"/>
<accession>A0A2H4Q209</accession>
<organism evidence="1 2">
    <name type="scientific">Halohasta litchfieldiae</name>
    <dbReference type="NCBI Taxonomy" id="1073996"/>
    <lineage>
        <taxon>Archaea</taxon>
        <taxon>Methanobacteriati</taxon>
        <taxon>Methanobacteriota</taxon>
        <taxon>Stenosarchaea group</taxon>
        <taxon>Halobacteria</taxon>
        <taxon>Halobacteriales</taxon>
        <taxon>Haloferacaceae</taxon>
        <taxon>Halohasta</taxon>
    </lineage>
</organism>
<name>A0A1H6Y229_9EURY</name>
<dbReference type="Proteomes" id="UP000198888">
    <property type="component" value="Unassembled WGS sequence"/>
</dbReference>
<accession>A0A1H6Y229</accession>
<dbReference type="RefSeq" id="WP_089673842.1">
    <property type="nucleotide sequence ID" value="NZ_CP024845.1"/>
</dbReference>